<dbReference type="AlphaFoldDB" id="A0A1H4AVB3"/>
<evidence type="ECO:0000313" key="4">
    <source>
        <dbReference type="Proteomes" id="UP000199397"/>
    </source>
</evidence>
<keyword evidence="4" id="KW-1185">Reference proteome</keyword>
<reference evidence="3 4" key="1">
    <citation type="submission" date="2016-10" db="EMBL/GenBank/DDBJ databases">
        <authorList>
            <person name="de Groot N.N."/>
        </authorList>
    </citation>
    <scope>NUCLEOTIDE SEQUENCE [LARGE SCALE GENOMIC DNA]</scope>
    <source>
        <strain evidence="3 4">DSM 21228</strain>
    </source>
</reference>
<proteinExistence type="inferred from homology"/>
<organism evidence="3 4">
    <name type="scientific">Thiothrix caldifontis</name>
    <dbReference type="NCBI Taxonomy" id="525918"/>
    <lineage>
        <taxon>Bacteria</taxon>
        <taxon>Pseudomonadati</taxon>
        <taxon>Pseudomonadota</taxon>
        <taxon>Gammaproteobacteria</taxon>
        <taxon>Thiotrichales</taxon>
        <taxon>Thiotrichaceae</taxon>
        <taxon>Thiothrix</taxon>
    </lineage>
</organism>
<keyword evidence="2" id="KW-1277">Toxin-antitoxin system</keyword>
<evidence type="ECO:0000256" key="2">
    <source>
        <dbReference type="ARBA" id="ARBA00022649"/>
    </source>
</evidence>
<dbReference type="EMBL" id="FNQP01000007">
    <property type="protein sequence ID" value="SEA39777.1"/>
    <property type="molecule type" value="Genomic_DNA"/>
</dbReference>
<dbReference type="Proteomes" id="UP000199397">
    <property type="component" value="Unassembled WGS sequence"/>
</dbReference>
<accession>A0A1H4AVB3</accession>
<dbReference type="OrthoDB" id="9804867at2"/>
<dbReference type="Gene3D" id="1.10.1220.10">
    <property type="entry name" value="Met repressor-like"/>
    <property type="match status" value="1"/>
</dbReference>
<dbReference type="PANTHER" id="PTHR38781:SF1">
    <property type="entry name" value="ANTITOXIN DINJ-RELATED"/>
    <property type="match status" value="1"/>
</dbReference>
<name>A0A1H4AVB3_9GAMM</name>
<comment type="similarity">
    <text evidence="1">Belongs to the RelB/DinJ antitoxin family.</text>
</comment>
<dbReference type="Pfam" id="PF04221">
    <property type="entry name" value="RelB"/>
    <property type="match status" value="1"/>
</dbReference>
<dbReference type="PANTHER" id="PTHR38781">
    <property type="entry name" value="ANTITOXIN DINJ-RELATED"/>
    <property type="match status" value="1"/>
</dbReference>
<dbReference type="STRING" id="525918.SAMN05660964_01493"/>
<sequence>MSRTAVITTRIDPTLKANAEQVLAQLGMTTAQAITMFLKQVELNRGLPFTPRLPPQATHVYKPFKAETFSLGSDVMPERDELYVERGL</sequence>
<dbReference type="GO" id="GO:0006355">
    <property type="term" value="P:regulation of DNA-templated transcription"/>
    <property type="evidence" value="ECO:0007669"/>
    <property type="project" value="InterPro"/>
</dbReference>
<dbReference type="NCBIfam" id="TIGR02384">
    <property type="entry name" value="RelB_DinJ"/>
    <property type="match status" value="1"/>
</dbReference>
<dbReference type="RefSeq" id="WP_093066966.1">
    <property type="nucleotide sequence ID" value="NZ_FNQP01000007.1"/>
</dbReference>
<protein>
    <submittedName>
        <fullName evidence="3">DNA-damage-inducible protein J</fullName>
    </submittedName>
</protein>
<dbReference type="InterPro" id="IPR013321">
    <property type="entry name" value="Arc_rbn_hlx_hlx"/>
</dbReference>
<dbReference type="InterPro" id="IPR007337">
    <property type="entry name" value="RelB/DinJ"/>
</dbReference>
<gene>
    <name evidence="3" type="ORF">SAMN05660964_01493</name>
</gene>
<evidence type="ECO:0000256" key="1">
    <source>
        <dbReference type="ARBA" id="ARBA00010562"/>
    </source>
</evidence>
<evidence type="ECO:0000313" key="3">
    <source>
        <dbReference type="EMBL" id="SEA39777.1"/>
    </source>
</evidence>
<dbReference type="GO" id="GO:0006351">
    <property type="term" value="P:DNA-templated transcription"/>
    <property type="evidence" value="ECO:0007669"/>
    <property type="project" value="TreeGrafter"/>
</dbReference>